<dbReference type="GO" id="GO:0004674">
    <property type="term" value="F:protein serine/threonine kinase activity"/>
    <property type="evidence" value="ECO:0007669"/>
    <property type="project" value="TreeGrafter"/>
</dbReference>
<comment type="caution">
    <text evidence="7">The sequence shown here is derived from an EMBL/GenBank/DDBJ whole genome shotgun (WGS) entry which is preliminary data.</text>
</comment>
<dbReference type="EMBL" id="PVWQ01000009">
    <property type="protein sequence ID" value="RDW72697.1"/>
    <property type="molecule type" value="Genomic_DNA"/>
</dbReference>
<evidence type="ECO:0000313" key="7">
    <source>
        <dbReference type="EMBL" id="RDW72697.1"/>
    </source>
</evidence>
<keyword evidence="8" id="KW-1185">Reference proteome</keyword>
<feature type="region of interest" description="Disordered" evidence="5">
    <location>
        <begin position="280"/>
        <end position="348"/>
    </location>
</feature>
<evidence type="ECO:0000313" key="8">
    <source>
        <dbReference type="Proteomes" id="UP000256690"/>
    </source>
</evidence>
<gene>
    <name evidence="7" type="ORF">DSM5745_07869</name>
</gene>
<evidence type="ECO:0000256" key="2">
    <source>
        <dbReference type="ARBA" id="ARBA00022741"/>
    </source>
</evidence>
<feature type="domain" description="Protein kinase" evidence="6">
    <location>
        <begin position="7"/>
        <end position="292"/>
    </location>
</feature>
<accession>A0A3D8RF84</accession>
<reference evidence="7 8" key="1">
    <citation type="journal article" date="2018" name="IMA Fungus">
        <title>IMA Genome-F 9: Draft genome sequence of Annulohypoxylon stygium, Aspergillus mulundensis, Berkeleyomyces basicola (syn. Thielaviopsis basicola), Ceratocystis smalleyi, two Cercospora beticola strains, Coleophoma cylindrospora, Fusarium fracticaudum, Phialophora cf. hyalina, and Morchella septimelata.</title>
        <authorList>
            <person name="Wingfield B.D."/>
            <person name="Bills G.F."/>
            <person name="Dong Y."/>
            <person name="Huang W."/>
            <person name="Nel W.J."/>
            <person name="Swalarsk-Parry B.S."/>
            <person name="Vaghefi N."/>
            <person name="Wilken P.M."/>
            <person name="An Z."/>
            <person name="de Beer Z.W."/>
            <person name="De Vos L."/>
            <person name="Chen L."/>
            <person name="Duong T.A."/>
            <person name="Gao Y."/>
            <person name="Hammerbacher A."/>
            <person name="Kikkert J.R."/>
            <person name="Li Y."/>
            <person name="Li H."/>
            <person name="Li K."/>
            <person name="Li Q."/>
            <person name="Liu X."/>
            <person name="Ma X."/>
            <person name="Naidoo K."/>
            <person name="Pethybridge S.J."/>
            <person name="Sun J."/>
            <person name="Steenkamp E.T."/>
            <person name="van der Nest M.A."/>
            <person name="van Wyk S."/>
            <person name="Wingfield M.J."/>
            <person name="Xiong C."/>
            <person name="Yue Q."/>
            <person name="Zhang X."/>
        </authorList>
    </citation>
    <scope>NUCLEOTIDE SEQUENCE [LARGE SCALE GENOMIC DNA]</scope>
    <source>
        <strain evidence="7 8">DSM 5745</strain>
    </source>
</reference>
<dbReference type="InterPro" id="IPR000719">
    <property type="entry name" value="Prot_kinase_dom"/>
</dbReference>
<dbReference type="PANTHER" id="PTHR44329">
    <property type="entry name" value="SERINE/THREONINE-PROTEIN KINASE TNNI3K-RELATED"/>
    <property type="match status" value="1"/>
</dbReference>
<dbReference type="RefSeq" id="XP_026601917.1">
    <property type="nucleotide sequence ID" value="XM_026749885.1"/>
</dbReference>
<keyword evidence="2" id="KW-0547">Nucleotide-binding</keyword>
<name>A0A3D8RF84_9EURO</name>
<proteinExistence type="predicted"/>
<evidence type="ECO:0000259" key="6">
    <source>
        <dbReference type="PROSITE" id="PS50011"/>
    </source>
</evidence>
<keyword evidence="1" id="KW-0808">Transferase</keyword>
<protein>
    <recommendedName>
        <fullName evidence="6">Protein kinase domain-containing protein</fullName>
    </recommendedName>
</protein>
<dbReference type="AlphaFoldDB" id="A0A3D8RF84"/>
<dbReference type="Gene3D" id="1.10.510.10">
    <property type="entry name" value="Transferase(Phosphotransferase) domain 1"/>
    <property type="match status" value="1"/>
</dbReference>
<dbReference type="PANTHER" id="PTHR44329:SF288">
    <property type="entry name" value="MITOGEN-ACTIVATED PROTEIN KINASE KINASE KINASE 20"/>
    <property type="match status" value="1"/>
</dbReference>
<dbReference type="OrthoDB" id="4062651at2759"/>
<sequence>MDLQKQFPTVHYIWGGAISHVYEVHPLIVLKVPGTGDYDVEQFKNELKIYDILSRHPPCPFIVQCFHCAENGIFLEYMKNEVLALRIQNNHTRDHKTMVVTEVKKLEPLGLRQQWMTDLAGATAFLESLNLAHGDLRPENILLDGDKVKLCDFDWTREFGEEYWTCEAPYGRFLNKGEEEAGEGTCGHGGNLCVRTELFALGSLYYLINYGFEVYGDRCVSEDPEGRGAAVESLLQNMQFPELNGDPVMDAIIDKCWHNKYPTIADLAAELERLFDGEGTKVSTASEEHHRVEASGDGETTIDAAVAEDTAGKSSEAGPSEAGSSEAGSTESGASEAGSTDTETELSENASLEHCHLDEGHLKESHLEEGFLEKGDVDEHHLEKRRRLQEGHLEQDHLDKGHLEEVLLDQDPREKEPPKNALAEIKTHEEGLVSAGTNAPEAALGEETGKSNADEGVEEDEGYASTSRPPSMDESGALKGDFSALKAICQDLVARGLLDALSSVEPKDLGFSVEWYRYHKG</sequence>
<dbReference type="SUPFAM" id="SSF56112">
    <property type="entry name" value="Protein kinase-like (PK-like)"/>
    <property type="match status" value="1"/>
</dbReference>
<feature type="compositionally biased region" description="Basic and acidic residues" evidence="5">
    <location>
        <begin position="407"/>
        <end position="418"/>
    </location>
</feature>
<evidence type="ECO:0000256" key="4">
    <source>
        <dbReference type="ARBA" id="ARBA00022840"/>
    </source>
</evidence>
<keyword evidence="3" id="KW-0418">Kinase</keyword>
<dbReference type="Pfam" id="PF00069">
    <property type="entry name" value="Pkinase"/>
    <property type="match status" value="1"/>
</dbReference>
<feature type="compositionally biased region" description="Low complexity" evidence="5">
    <location>
        <begin position="314"/>
        <end position="339"/>
    </location>
</feature>
<dbReference type="GeneID" id="38118239"/>
<dbReference type="InterPro" id="IPR011009">
    <property type="entry name" value="Kinase-like_dom_sf"/>
</dbReference>
<keyword evidence="4" id="KW-0067">ATP-binding</keyword>
<dbReference type="PROSITE" id="PS50011">
    <property type="entry name" value="PROTEIN_KINASE_DOM"/>
    <property type="match status" value="1"/>
</dbReference>
<dbReference type="InterPro" id="IPR051681">
    <property type="entry name" value="Ser/Thr_Kinases-Pseudokinases"/>
</dbReference>
<feature type="region of interest" description="Disordered" evidence="5">
    <location>
        <begin position="407"/>
        <end position="478"/>
    </location>
</feature>
<organism evidence="7 8">
    <name type="scientific">Aspergillus mulundensis</name>
    <dbReference type="NCBI Taxonomy" id="1810919"/>
    <lineage>
        <taxon>Eukaryota</taxon>
        <taxon>Fungi</taxon>
        <taxon>Dikarya</taxon>
        <taxon>Ascomycota</taxon>
        <taxon>Pezizomycotina</taxon>
        <taxon>Eurotiomycetes</taxon>
        <taxon>Eurotiomycetidae</taxon>
        <taxon>Eurotiales</taxon>
        <taxon>Aspergillaceae</taxon>
        <taxon>Aspergillus</taxon>
        <taxon>Aspergillus subgen. Nidulantes</taxon>
    </lineage>
</organism>
<evidence type="ECO:0000256" key="5">
    <source>
        <dbReference type="SAM" id="MobiDB-lite"/>
    </source>
</evidence>
<evidence type="ECO:0000256" key="3">
    <source>
        <dbReference type="ARBA" id="ARBA00022777"/>
    </source>
</evidence>
<dbReference type="GO" id="GO:0005524">
    <property type="term" value="F:ATP binding"/>
    <property type="evidence" value="ECO:0007669"/>
    <property type="project" value="UniProtKB-KW"/>
</dbReference>
<evidence type="ECO:0000256" key="1">
    <source>
        <dbReference type="ARBA" id="ARBA00022679"/>
    </source>
</evidence>
<dbReference type="Proteomes" id="UP000256690">
    <property type="component" value="Unassembled WGS sequence"/>
</dbReference>